<evidence type="ECO:0000313" key="1">
    <source>
        <dbReference type="EMBL" id="CAA9372969.1"/>
    </source>
</evidence>
<name>A0A6J4N4K6_9CHLR</name>
<dbReference type="EMBL" id="CADCTR010002886">
    <property type="protein sequence ID" value="CAA9372969.1"/>
    <property type="molecule type" value="Genomic_DNA"/>
</dbReference>
<dbReference type="AlphaFoldDB" id="A0A6J4N4K6"/>
<organism evidence="1">
    <name type="scientific">uncultured Chloroflexia bacterium</name>
    <dbReference type="NCBI Taxonomy" id="1672391"/>
    <lineage>
        <taxon>Bacteria</taxon>
        <taxon>Bacillati</taxon>
        <taxon>Chloroflexota</taxon>
        <taxon>Chloroflexia</taxon>
        <taxon>environmental samples</taxon>
    </lineage>
</organism>
<reference evidence="1" key="1">
    <citation type="submission" date="2020-02" db="EMBL/GenBank/DDBJ databases">
        <authorList>
            <person name="Meier V. D."/>
        </authorList>
    </citation>
    <scope>NUCLEOTIDE SEQUENCE</scope>
    <source>
        <strain evidence="1">AVDCRST_MAG93</strain>
    </source>
</reference>
<protein>
    <submittedName>
        <fullName evidence="1">Uncharacterized protein</fullName>
    </submittedName>
</protein>
<sequence length="59" mass="6585">MRRIGRKRQGCCSSIFLLDKAFGIVWDTEAFLVNPQSGGMHSAVMDVGSTRSKPKTQRK</sequence>
<proteinExistence type="predicted"/>
<gene>
    <name evidence="1" type="ORF">AVDCRST_MAG93-8564</name>
</gene>
<accession>A0A6J4N4K6</accession>